<name>A0A4Q0Q4Q6_9BRAD</name>
<gene>
    <name evidence="1" type="ORF">EAS61_42010</name>
</gene>
<reference evidence="1 2" key="1">
    <citation type="submission" date="2018-11" db="EMBL/GenBank/DDBJ databases">
        <title>Bradyrhizobium sp. nov., isolated from effective nodules of peanut in China.</title>
        <authorList>
            <person name="Li Y."/>
        </authorList>
    </citation>
    <scope>NUCLEOTIDE SEQUENCE [LARGE SCALE GENOMIC DNA]</scope>
    <source>
        <strain evidence="1 2">CCBAU 51770</strain>
    </source>
</reference>
<evidence type="ECO:0000313" key="1">
    <source>
        <dbReference type="EMBL" id="RXG83533.1"/>
    </source>
</evidence>
<dbReference type="AlphaFoldDB" id="A0A4Q0Q4Q6"/>
<sequence>MPRLRIGHDLANEQTLVNLETILVGLHALTLGRQLSLRRQNVGPACSSRPKKRINAKGLCAFACEFAIRLHGMTTEKSPHSVGRQMNDGLPSLFLRLRPLRA</sequence>
<proteinExistence type="predicted"/>
<comment type="caution">
    <text evidence="1">The sequence shown here is derived from an EMBL/GenBank/DDBJ whole genome shotgun (WGS) entry which is preliminary data.</text>
</comment>
<dbReference type="EMBL" id="RKMK01000122">
    <property type="protein sequence ID" value="RXG83533.1"/>
    <property type="molecule type" value="Genomic_DNA"/>
</dbReference>
<accession>A0A4Q0Q4Q6</accession>
<organism evidence="1 2">
    <name type="scientific">Bradyrhizobium zhanjiangense</name>
    <dbReference type="NCBI Taxonomy" id="1325107"/>
    <lineage>
        <taxon>Bacteria</taxon>
        <taxon>Pseudomonadati</taxon>
        <taxon>Pseudomonadota</taxon>
        <taxon>Alphaproteobacteria</taxon>
        <taxon>Hyphomicrobiales</taxon>
        <taxon>Nitrobacteraceae</taxon>
        <taxon>Bradyrhizobium</taxon>
    </lineage>
</organism>
<evidence type="ECO:0000313" key="2">
    <source>
        <dbReference type="Proteomes" id="UP000290174"/>
    </source>
</evidence>
<protein>
    <submittedName>
        <fullName evidence="1">Uncharacterized protein</fullName>
    </submittedName>
</protein>
<dbReference type="Proteomes" id="UP000290174">
    <property type="component" value="Unassembled WGS sequence"/>
</dbReference>